<accession>A0A6J6EYG9</accession>
<reference evidence="2" key="1">
    <citation type="submission" date="2020-05" db="EMBL/GenBank/DDBJ databases">
        <authorList>
            <person name="Chiriac C."/>
            <person name="Salcher M."/>
            <person name="Ghai R."/>
            <person name="Kavagutti S V."/>
        </authorList>
    </citation>
    <scope>NUCLEOTIDE SEQUENCE</scope>
</reference>
<dbReference type="InterPro" id="IPR036527">
    <property type="entry name" value="SCP2_sterol-bd_dom_sf"/>
</dbReference>
<dbReference type="InterPro" id="IPR041629">
    <property type="entry name" value="SCP_3"/>
</dbReference>
<dbReference type="Gene3D" id="3.30.1050.40">
    <property type="match status" value="1"/>
</dbReference>
<dbReference type="AlphaFoldDB" id="A0A6J6EYG9"/>
<name>A0A6J6EYG9_9ZZZZ</name>
<sequence>MSPKQGVRNPPSKEEGLQELKNLILSYEHNLEISKTTEQVAVKYCLQLLHEKVPGNSVEVRIPPHAAVQVIEGIKHKRGTPPAVIEMDAKTWIHLAIGKTTWVTAKSKGLISASGERADLSTVLPLLSAQDLG</sequence>
<evidence type="ECO:0000259" key="1">
    <source>
        <dbReference type="Pfam" id="PF17844"/>
    </source>
</evidence>
<proteinExistence type="predicted"/>
<gene>
    <name evidence="2" type="ORF">UFOPK1740_00833</name>
</gene>
<dbReference type="Pfam" id="PF17844">
    <property type="entry name" value="SCP_3"/>
    <property type="match status" value="1"/>
</dbReference>
<organism evidence="2">
    <name type="scientific">freshwater metagenome</name>
    <dbReference type="NCBI Taxonomy" id="449393"/>
    <lineage>
        <taxon>unclassified sequences</taxon>
        <taxon>metagenomes</taxon>
        <taxon>ecological metagenomes</taxon>
    </lineage>
</organism>
<evidence type="ECO:0000313" key="2">
    <source>
        <dbReference type="EMBL" id="CAB4579823.1"/>
    </source>
</evidence>
<protein>
    <submittedName>
        <fullName evidence="2">Unannotated protein</fullName>
    </submittedName>
</protein>
<feature type="domain" description="Bacterial SCP orthologue" evidence="1">
    <location>
        <begin position="36"/>
        <end position="126"/>
    </location>
</feature>
<dbReference type="SUPFAM" id="SSF55718">
    <property type="entry name" value="SCP-like"/>
    <property type="match status" value="1"/>
</dbReference>
<dbReference type="EMBL" id="CAEZTU010000038">
    <property type="protein sequence ID" value="CAB4579823.1"/>
    <property type="molecule type" value="Genomic_DNA"/>
</dbReference>